<evidence type="ECO:0000313" key="1">
    <source>
        <dbReference type="EMBL" id="CAH0534779.1"/>
    </source>
</evidence>
<dbReference type="Proteomes" id="UP000838672">
    <property type="component" value="Unassembled WGS sequence"/>
</dbReference>
<reference evidence="1" key="1">
    <citation type="submission" date="2021-11" db="EMBL/GenBank/DDBJ databases">
        <authorList>
            <person name="Rodrigo-Torres L."/>
            <person name="Arahal R. D."/>
            <person name="Lucena T."/>
        </authorList>
    </citation>
    <scope>NUCLEOTIDE SEQUENCE</scope>
    <source>
        <strain evidence="1">CECT 7929</strain>
    </source>
</reference>
<name>A0ABM8ZXR6_9VIBR</name>
<dbReference type="EMBL" id="CAKLDI010000001">
    <property type="protein sequence ID" value="CAH0534779.1"/>
    <property type="molecule type" value="Genomic_DNA"/>
</dbReference>
<proteinExistence type="predicted"/>
<protein>
    <submittedName>
        <fullName evidence="1">Uncharacterized protein</fullName>
    </submittedName>
</protein>
<accession>A0ABM8ZXR6</accession>
<evidence type="ECO:0000313" key="2">
    <source>
        <dbReference type="Proteomes" id="UP000838672"/>
    </source>
</evidence>
<gene>
    <name evidence="1" type="ORF">VST7929_02741</name>
</gene>
<keyword evidence="2" id="KW-1185">Reference proteome</keyword>
<sequence>MRFICALCWRGRHSTPFNRASEAKIKSELKAFKIYKDLFKEIFYWIFY</sequence>
<organism evidence="1 2">
    <name type="scientific">Vibrio stylophorae</name>
    <dbReference type="NCBI Taxonomy" id="659351"/>
    <lineage>
        <taxon>Bacteria</taxon>
        <taxon>Pseudomonadati</taxon>
        <taxon>Pseudomonadota</taxon>
        <taxon>Gammaproteobacteria</taxon>
        <taxon>Vibrionales</taxon>
        <taxon>Vibrionaceae</taxon>
        <taxon>Vibrio</taxon>
    </lineage>
</organism>
<comment type="caution">
    <text evidence="1">The sequence shown here is derived from an EMBL/GenBank/DDBJ whole genome shotgun (WGS) entry which is preliminary data.</text>
</comment>